<dbReference type="EMBL" id="LJIJ01000277">
    <property type="protein sequence ID" value="ODM99485.1"/>
    <property type="molecule type" value="Genomic_DNA"/>
</dbReference>
<dbReference type="InterPro" id="IPR017303">
    <property type="entry name" value="Tim44"/>
</dbReference>
<dbReference type="InterPro" id="IPR032710">
    <property type="entry name" value="NTF2-like_dom_sf"/>
</dbReference>
<keyword evidence="5" id="KW-0547">Nucleotide-binding</keyword>
<dbReference type="PANTHER" id="PTHR10721">
    <property type="entry name" value="MITOCHONDRIAL IMPORT INNER MEMBRANE TRANSLOCASE SUBUNIT TIM44"/>
    <property type="match status" value="1"/>
</dbReference>
<evidence type="ECO:0000256" key="13">
    <source>
        <dbReference type="ARBA" id="ARBA00057148"/>
    </source>
</evidence>
<comment type="function">
    <text evidence="13">Essential component of the PAM complex, a complex required for the translocation of transit peptide-containing proteins from the inner membrane into the mitochondrial matrix in an ATP-dependent manner. Recruits mitochondrial HSP70 to drive protein translocation into the matrix using ATP as an energy source.</text>
</comment>
<dbReference type="SMART" id="SM00978">
    <property type="entry name" value="Tim44"/>
    <property type="match status" value="1"/>
</dbReference>
<dbReference type="Pfam" id="PF04280">
    <property type="entry name" value="Tim44"/>
    <property type="match status" value="1"/>
</dbReference>
<dbReference type="Gene3D" id="3.10.450.240">
    <property type="match status" value="1"/>
</dbReference>
<dbReference type="GO" id="GO:0051087">
    <property type="term" value="F:protein-folding chaperone binding"/>
    <property type="evidence" value="ECO:0007669"/>
    <property type="project" value="InterPro"/>
</dbReference>
<dbReference type="FunFam" id="3.10.450.240:FF:000001">
    <property type="entry name" value="Mitochondrial import inner membrane translocase subunit TIM44"/>
    <property type="match status" value="1"/>
</dbReference>
<organism evidence="18 19">
    <name type="scientific">Orchesella cincta</name>
    <name type="common">Springtail</name>
    <name type="synonym">Podura cincta</name>
    <dbReference type="NCBI Taxonomy" id="48709"/>
    <lineage>
        <taxon>Eukaryota</taxon>
        <taxon>Metazoa</taxon>
        <taxon>Ecdysozoa</taxon>
        <taxon>Arthropoda</taxon>
        <taxon>Hexapoda</taxon>
        <taxon>Collembola</taxon>
        <taxon>Entomobryomorpha</taxon>
        <taxon>Entomobryoidea</taxon>
        <taxon>Orchesellidae</taxon>
        <taxon>Orchesellinae</taxon>
        <taxon>Orchesella</taxon>
    </lineage>
</organism>
<dbReference type="GO" id="GO:0005524">
    <property type="term" value="F:ATP binding"/>
    <property type="evidence" value="ECO:0007669"/>
    <property type="project" value="UniProtKB-KW"/>
</dbReference>
<keyword evidence="7" id="KW-0067">ATP-binding</keyword>
<evidence type="ECO:0000256" key="14">
    <source>
        <dbReference type="ARBA" id="ARBA00063163"/>
    </source>
</evidence>
<evidence type="ECO:0000256" key="1">
    <source>
        <dbReference type="ARBA" id="ARBA00004443"/>
    </source>
</evidence>
<dbReference type="OMA" id="NFQMEPF"/>
<keyword evidence="19" id="KW-1185">Reference proteome</keyword>
<evidence type="ECO:0000256" key="3">
    <source>
        <dbReference type="ARBA" id="ARBA00022448"/>
    </source>
</evidence>
<evidence type="ECO:0000313" key="18">
    <source>
        <dbReference type="EMBL" id="ODM99485.1"/>
    </source>
</evidence>
<comment type="subcellular location">
    <subcellularLocation>
        <location evidence="1">Mitochondrion inner membrane</location>
        <topology evidence="1">Peripheral membrane protein</topology>
        <orientation evidence="1">Matrix side</orientation>
    </subcellularLocation>
</comment>
<evidence type="ECO:0000256" key="10">
    <source>
        <dbReference type="ARBA" id="ARBA00023010"/>
    </source>
</evidence>
<keyword evidence="8 16" id="KW-0653">Protein transport</keyword>
<dbReference type="InterPro" id="IPR007379">
    <property type="entry name" value="Tim44-like_dom"/>
</dbReference>
<reference evidence="18 19" key="1">
    <citation type="journal article" date="2016" name="Genome Biol. Evol.">
        <title>Gene Family Evolution Reflects Adaptation to Soil Environmental Stressors in the Genome of the Collembolan Orchesella cincta.</title>
        <authorList>
            <person name="Faddeeva-Vakhrusheva A."/>
            <person name="Derks M.F."/>
            <person name="Anvar S.Y."/>
            <person name="Agamennone V."/>
            <person name="Suring W."/>
            <person name="Smit S."/>
            <person name="van Straalen N.M."/>
            <person name="Roelofs D."/>
        </authorList>
    </citation>
    <scope>NUCLEOTIDE SEQUENCE [LARGE SCALE GENOMIC DNA]</scope>
    <source>
        <tissue evidence="18">Mixed pool</tissue>
    </source>
</reference>
<keyword evidence="6 16" id="KW-0999">Mitochondrion inner membrane</keyword>
<evidence type="ECO:0000256" key="8">
    <source>
        <dbReference type="ARBA" id="ARBA00022927"/>
    </source>
</evidence>
<dbReference type="InterPro" id="IPR039544">
    <property type="entry name" value="Tim44-like"/>
</dbReference>
<evidence type="ECO:0000259" key="17">
    <source>
        <dbReference type="SMART" id="SM00978"/>
    </source>
</evidence>
<evidence type="ECO:0000256" key="4">
    <source>
        <dbReference type="ARBA" id="ARBA00022553"/>
    </source>
</evidence>
<evidence type="ECO:0000256" key="7">
    <source>
        <dbReference type="ARBA" id="ARBA00022840"/>
    </source>
</evidence>
<evidence type="ECO:0000256" key="11">
    <source>
        <dbReference type="ARBA" id="ARBA00023128"/>
    </source>
</evidence>
<name>A0A1D2N3I1_ORCCI</name>
<evidence type="ECO:0000256" key="9">
    <source>
        <dbReference type="ARBA" id="ARBA00022946"/>
    </source>
</evidence>
<feature type="domain" description="Tim44-like" evidence="17">
    <location>
        <begin position="262"/>
        <end position="411"/>
    </location>
</feature>
<evidence type="ECO:0000256" key="16">
    <source>
        <dbReference type="PIRNR" id="PIRNR037871"/>
    </source>
</evidence>
<dbReference type="OrthoDB" id="10265990at2759"/>
<dbReference type="GO" id="GO:0005743">
    <property type="term" value="C:mitochondrial inner membrane"/>
    <property type="evidence" value="ECO:0007669"/>
    <property type="project" value="UniProtKB-SubCell"/>
</dbReference>
<dbReference type="PANTHER" id="PTHR10721:SF1">
    <property type="entry name" value="MITOCHONDRIAL IMPORT INNER MEMBRANE TRANSLOCASE SUBUNIT TIM44"/>
    <property type="match status" value="1"/>
</dbReference>
<keyword evidence="3 16" id="KW-0813">Transport</keyword>
<sequence>MFTRRLVGAAVVAHRSRLYTTGGGGRQPGFVSKLLDNLRSELSKNKEMKDSISKFREEAQKLEQSDALKQARRKFEVVESEASKSSQVLKEKVDIVKDKFSEAVKDLGETEIAKKASEVGGQLGKQAQSVASSVADAGAKVAGTPPFRAMSGAAAVVREEIAEAQIGDRIYRPPAKLRMRTDIAAAAENITPNTEATGVELHKDSKFYQSWEKFKESNPYVNKVMDWRIQYEESENPMIKASRLLTNKVSEVMGGLFQRTELSDTLTEIMQIDPNFNKDRFLLECEKDIIPNILEAMCRGELKILADWTYEAAFSVMSQPFKVAKERALKIESKILDIAQVDLAMGRVLEQGPVLVITFITQQISCVRDATGKVVEGDPEKILRVNHAWVLCRDRTELNPAAGWRLLELSASASEQFL</sequence>
<keyword evidence="12 16" id="KW-0472">Membrane</keyword>
<dbReference type="STRING" id="48709.A0A1D2N3I1"/>
<dbReference type="PIRSF" id="PIRSF037871">
    <property type="entry name" value="TIM44"/>
    <property type="match status" value="1"/>
</dbReference>
<keyword evidence="10 16" id="KW-0811">Translocation</keyword>
<keyword evidence="9" id="KW-0809">Transit peptide</keyword>
<evidence type="ECO:0000256" key="2">
    <source>
        <dbReference type="ARBA" id="ARBA00009597"/>
    </source>
</evidence>
<keyword evidence="4" id="KW-0597">Phosphoprotein</keyword>
<dbReference type="SUPFAM" id="SSF54427">
    <property type="entry name" value="NTF2-like"/>
    <property type="match status" value="1"/>
</dbReference>
<proteinExistence type="inferred from homology"/>
<accession>A0A1D2N3I1</accession>
<dbReference type="AlphaFoldDB" id="A0A1D2N3I1"/>
<evidence type="ECO:0000256" key="5">
    <source>
        <dbReference type="ARBA" id="ARBA00022741"/>
    </source>
</evidence>
<evidence type="ECO:0000256" key="15">
    <source>
        <dbReference type="ARBA" id="ARBA00074309"/>
    </source>
</evidence>
<evidence type="ECO:0000256" key="12">
    <source>
        <dbReference type="ARBA" id="ARBA00023136"/>
    </source>
</evidence>
<dbReference type="GO" id="GO:0030150">
    <property type="term" value="P:protein import into mitochondrial matrix"/>
    <property type="evidence" value="ECO:0007669"/>
    <property type="project" value="InterPro"/>
</dbReference>
<gene>
    <name evidence="18" type="ORF">Ocin01_07191</name>
</gene>
<evidence type="ECO:0000313" key="19">
    <source>
        <dbReference type="Proteomes" id="UP000094527"/>
    </source>
</evidence>
<protein>
    <recommendedName>
        <fullName evidence="15 16">Mitochondrial import inner membrane translocase subunit TIM44</fullName>
    </recommendedName>
</protein>
<dbReference type="Proteomes" id="UP000094527">
    <property type="component" value="Unassembled WGS sequence"/>
</dbReference>
<comment type="similarity">
    <text evidence="2 16">Belongs to the Tim44 family.</text>
</comment>
<comment type="caution">
    <text evidence="18">The sequence shown here is derived from an EMBL/GenBank/DDBJ whole genome shotgun (WGS) entry which is preliminary data.</text>
</comment>
<keyword evidence="11 16" id="KW-0496">Mitochondrion</keyword>
<comment type="subunit">
    <text evidence="14">Probable component of the PAM complex at least composed of a mitochondrial HSP70 protein, GRPEL1 or GRPEL2, TIMM44, TIMM16/PAM16 and TIMM14/DNAJC19. The complex interacts with the TIMM23 component of the TIM23 complex. Interacts with SLC25A4/ANT1 and SLC25A5/ANT2; leading to inhibit the presequence translocase TIMM23, thereby promoting stabilization of PINK1.</text>
</comment>
<evidence type="ECO:0000256" key="6">
    <source>
        <dbReference type="ARBA" id="ARBA00022792"/>
    </source>
</evidence>